<dbReference type="Proteomes" id="UP000254939">
    <property type="component" value="Unassembled WGS sequence"/>
</dbReference>
<sequence>MTVVSPMMDLPADVSSRALALGSSTLFEASGLPCSVDTEIRPVWTGAAVAAPIYPLACAPGDNLAIHVAMERVPRGSALVVVTGNYIAGYWGEVLTVAAEAAGVAGLVIDGGVRDVAALAARRFPVFSRGISMRGTIKASVPSVGAPLLFGGVPAAAGDFLVADDDGVLILPRSEVERTLSNGEARADKERSMMERLAAGETTLELMGLGAWRNKA</sequence>
<dbReference type="SUPFAM" id="SSF89562">
    <property type="entry name" value="RraA-like"/>
    <property type="match status" value="1"/>
</dbReference>
<dbReference type="EMBL" id="NAAC01000051">
    <property type="protein sequence ID" value="RDJ01356.1"/>
    <property type="molecule type" value="Genomic_DNA"/>
</dbReference>
<dbReference type="Pfam" id="PF03737">
    <property type="entry name" value="RraA-like"/>
    <property type="match status" value="1"/>
</dbReference>
<evidence type="ECO:0000313" key="3">
    <source>
        <dbReference type="Proteomes" id="UP000254939"/>
    </source>
</evidence>
<dbReference type="AlphaFoldDB" id="A0A370KE88"/>
<keyword evidence="2" id="KW-0489">Methyltransferase</keyword>
<comment type="caution">
    <text evidence="2">The sequence shown here is derived from an EMBL/GenBank/DDBJ whole genome shotgun (WGS) entry which is preliminary data.</text>
</comment>
<feature type="binding site" evidence="1">
    <location>
        <position position="114"/>
    </location>
    <ligand>
        <name>substrate</name>
    </ligand>
</feature>
<evidence type="ECO:0000256" key="1">
    <source>
        <dbReference type="PIRSR" id="PIRSR605493-1"/>
    </source>
</evidence>
<feature type="binding site" evidence="1">
    <location>
        <begin position="92"/>
        <end position="95"/>
    </location>
    <ligand>
        <name>substrate</name>
    </ligand>
</feature>
<accession>A0A370KE88</accession>
<keyword evidence="1" id="KW-0479">Metal-binding</keyword>
<keyword evidence="2" id="KW-0808">Transferase</keyword>
<name>A0A370KE88_9HYPH</name>
<organism evidence="2 3">
    <name type="scientific">Rhizobium grahamii</name>
    <dbReference type="NCBI Taxonomy" id="1120045"/>
    <lineage>
        <taxon>Bacteria</taxon>
        <taxon>Pseudomonadati</taxon>
        <taxon>Pseudomonadota</taxon>
        <taxon>Alphaproteobacteria</taxon>
        <taxon>Hyphomicrobiales</taxon>
        <taxon>Rhizobiaceae</taxon>
        <taxon>Rhizobium/Agrobacterium group</taxon>
        <taxon>Rhizobium</taxon>
    </lineage>
</organism>
<dbReference type="InterPro" id="IPR005493">
    <property type="entry name" value="RraA/RraA-like"/>
</dbReference>
<dbReference type="InterPro" id="IPR036704">
    <property type="entry name" value="RraA/RraA-like_sf"/>
</dbReference>
<dbReference type="RefSeq" id="WP_114716041.1">
    <property type="nucleotide sequence ID" value="NZ_KZ857272.1"/>
</dbReference>
<dbReference type="GO" id="GO:0008168">
    <property type="term" value="F:methyltransferase activity"/>
    <property type="evidence" value="ECO:0007669"/>
    <property type="project" value="UniProtKB-KW"/>
</dbReference>
<reference evidence="2 3" key="1">
    <citation type="submission" date="2017-03" db="EMBL/GenBank/DDBJ databases">
        <title>Genome analysis of Rhizobial strains effectives or ineffectives for nitrogen fixation isolated from bean seeds.</title>
        <authorList>
            <person name="Peralta H."/>
            <person name="Aguilar-Vera A."/>
            <person name="Mora Y."/>
            <person name="Vargas-Lagunas C."/>
            <person name="Girard L."/>
            <person name="Mora J."/>
        </authorList>
    </citation>
    <scope>NUCLEOTIDE SEQUENCE [LARGE SCALE GENOMIC DNA]</scope>
    <source>
        <strain evidence="2 3">CCGM3</strain>
    </source>
</reference>
<dbReference type="Gene3D" id="3.50.30.40">
    <property type="entry name" value="Ribonuclease E inhibitor RraA/RraA-like"/>
    <property type="match status" value="1"/>
</dbReference>
<evidence type="ECO:0000313" key="2">
    <source>
        <dbReference type="EMBL" id="RDJ01356.1"/>
    </source>
</evidence>
<feature type="binding site" evidence="1">
    <location>
        <position position="115"/>
    </location>
    <ligand>
        <name>Mg(2+)</name>
        <dbReference type="ChEBI" id="CHEBI:18420"/>
    </ligand>
</feature>
<gene>
    <name evidence="2" type="ORF">B5K06_33430</name>
</gene>
<dbReference type="PANTHER" id="PTHR33254">
    <property type="entry name" value="4-HYDROXY-4-METHYL-2-OXOGLUTARATE ALDOLASE 3-RELATED"/>
    <property type="match status" value="1"/>
</dbReference>
<dbReference type="PANTHER" id="PTHR33254:SF16">
    <property type="entry name" value="BLR3842 PROTEIN"/>
    <property type="match status" value="1"/>
</dbReference>
<dbReference type="OrthoDB" id="9812532at2"/>
<protein>
    <submittedName>
        <fullName evidence="2">Dimethylmenaquinone methyltransferase</fullName>
    </submittedName>
</protein>
<dbReference type="GO" id="GO:0046872">
    <property type="term" value="F:metal ion binding"/>
    <property type="evidence" value="ECO:0007669"/>
    <property type="project" value="UniProtKB-KW"/>
</dbReference>
<keyword evidence="1" id="KW-0460">Magnesium</keyword>
<comment type="cofactor">
    <cofactor evidence="1">
        <name>Mg(2+)</name>
        <dbReference type="ChEBI" id="CHEBI:18420"/>
    </cofactor>
</comment>
<proteinExistence type="predicted"/>
<dbReference type="GO" id="GO:0032259">
    <property type="term" value="P:methylation"/>
    <property type="evidence" value="ECO:0007669"/>
    <property type="project" value="UniProtKB-KW"/>
</dbReference>
<dbReference type="CDD" id="cd16841">
    <property type="entry name" value="RraA_family"/>
    <property type="match status" value="1"/>
</dbReference>